<proteinExistence type="predicted"/>
<feature type="region of interest" description="Disordered" evidence="1">
    <location>
        <begin position="1"/>
        <end position="105"/>
    </location>
</feature>
<reference evidence="2" key="3">
    <citation type="submission" date="2022-06" db="UniProtKB">
        <authorList>
            <consortium name="EnsemblPlants"/>
        </authorList>
    </citation>
    <scope>IDENTIFICATION</scope>
</reference>
<name>A0A8R7Q4T5_TRIUA</name>
<reference evidence="2" key="2">
    <citation type="submission" date="2018-03" db="EMBL/GenBank/DDBJ databases">
        <title>The Triticum urartu genome reveals the dynamic nature of wheat genome evolution.</title>
        <authorList>
            <person name="Ling H."/>
            <person name="Ma B."/>
            <person name="Shi X."/>
            <person name="Liu H."/>
            <person name="Dong L."/>
            <person name="Sun H."/>
            <person name="Cao Y."/>
            <person name="Gao Q."/>
            <person name="Zheng S."/>
            <person name="Li Y."/>
            <person name="Yu Y."/>
            <person name="Du H."/>
            <person name="Qi M."/>
            <person name="Li Y."/>
            <person name="Yu H."/>
            <person name="Cui Y."/>
            <person name="Wang N."/>
            <person name="Chen C."/>
            <person name="Wu H."/>
            <person name="Zhao Y."/>
            <person name="Zhang J."/>
            <person name="Li Y."/>
            <person name="Zhou W."/>
            <person name="Zhang B."/>
            <person name="Hu W."/>
            <person name="Eijk M."/>
            <person name="Tang J."/>
            <person name="Witsenboer H."/>
            <person name="Zhao S."/>
            <person name="Li Z."/>
            <person name="Zhang A."/>
            <person name="Wang D."/>
            <person name="Liang C."/>
        </authorList>
    </citation>
    <scope>NUCLEOTIDE SEQUENCE [LARGE SCALE GENOMIC DNA]</scope>
    <source>
        <strain evidence="2">cv. G1812</strain>
    </source>
</reference>
<dbReference type="AlphaFoldDB" id="A0A8R7Q4T5"/>
<protein>
    <submittedName>
        <fullName evidence="2">Uncharacterized protein</fullName>
    </submittedName>
</protein>
<keyword evidence="3" id="KW-1185">Reference proteome</keyword>
<dbReference type="EnsemblPlants" id="TuG1812G0400001760.01.T01">
    <property type="protein sequence ID" value="TuG1812G0400001760.01.T01.cds420408"/>
    <property type="gene ID" value="TuG1812G0400001760.01"/>
</dbReference>
<evidence type="ECO:0000313" key="2">
    <source>
        <dbReference type="EnsemblPlants" id="TuG1812G0400001760.01.T01.cds420408"/>
    </source>
</evidence>
<reference evidence="3" key="1">
    <citation type="journal article" date="2013" name="Nature">
        <title>Draft genome of the wheat A-genome progenitor Triticum urartu.</title>
        <authorList>
            <person name="Ling H.Q."/>
            <person name="Zhao S."/>
            <person name="Liu D."/>
            <person name="Wang J."/>
            <person name="Sun H."/>
            <person name="Zhang C."/>
            <person name="Fan H."/>
            <person name="Li D."/>
            <person name="Dong L."/>
            <person name="Tao Y."/>
            <person name="Gao C."/>
            <person name="Wu H."/>
            <person name="Li Y."/>
            <person name="Cui Y."/>
            <person name="Guo X."/>
            <person name="Zheng S."/>
            <person name="Wang B."/>
            <person name="Yu K."/>
            <person name="Liang Q."/>
            <person name="Yang W."/>
            <person name="Lou X."/>
            <person name="Chen J."/>
            <person name="Feng M."/>
            <person name="Jian J."/>
            <person name="Zhang X."/>
            <person name="Luo G."/>
            <person name="Jiang Y."/>
            <person name="Liu J."/>
            <person name="Wang Z."/>
            <person name="Sha Y."/>
            <person name="Zhang B."/>
            <person name="Wu H."/>
            <person name="Tang D."/>
            <person name="Shen Q."/>
            <person name="Xue P."/>
            <person name="Zou S."/>
            <person name="Wang X."/>
            <person name="Liu X."/>
            <person name="Wang F."/>
            <person name="Yang Y."/>
            <person name="An X."/>
            <person name="Dong Z."/>
            <person name="Zhang K."/>
            <person name="Zhang X."/>
            <person name="Luo M.C."/>
            <person name="Dvorak J."/>
            <person name="Tong Y."/>
            <person name="Wang J."/>
            <person name="Yang H."/>
            <person name="Li Z."/>
            <person name="Wang D."/>
            <person name="Zhang A."/>
            <person name="Wang J."/>
        </authorList>
    </citation>
    <scope>NUCLEOTIDE SEQUENCE</scope>
    <source>
        <strain evidence="3">cv. G1812</strain>
    </source>
</reference>
<evidence type="ECO:0000256" key="1">
    <source>
        <dbReference type="SAM" id="MobiDB-lite"/>
    </source>
</evidence>
<sequence length="116" mass="12312">PLHHTRSLDLSGGTYSTPSALAPVAGDLVSHRRPSHPPSTHQRRLDAHTTGDQHHARSPLPSSKDSLPTSLAAASASPRFSSSSTATRSPWQHLTASLPMPCPPTALLMPTSLIMR</sequence>
<accession>A0A8R7Q4T5</accession>
<dbReference type="Gramene" id="TuG1812G0400001760.01.T01">
    <property type="protein sequence ID" value="TuG1812G0400001760.01.T01.cds420408"/>
    <property type="gene ID" value="TuG1812G0400001760.01"/>
</dbReference>
<feature type="compositionally biased region" description="Basic and acidic residues" evidence="1">
    <location>
        <begin position="43"/>
        <end position="55"/>
    </location>
</feature>
<organism evidence="2 3">
    <name type="scientific">Triticum urartu</name>
    <name type="common">Red wild einkorn</name>
    <name type="synonym">Crithodium urartu</name>
    <dbReference type="NCBI Taxonomy" id="4572"/>
    <lineage>
        <taxon>Eukaryota</taxon>
        <taxon>Viridiplantae</taxon>
        <taxon>Streptophyta</taxon>
        <taxon>Embryophyta</taxon>
        <taxon>Tracheophyta</taxon>
        <taxon>Spermatophyta</taxon>
        <taxon>Magnoliopsida</taxon>
        <taxon>Liliopsida</taxon>
        <taxon>Poales</taxon>
        <taxon>Poaceae</taxon>
        <taxon>BOP clade</taxon>
        <taxon>Pooideae</taxon>
        <taxon>Triticodae</taxon>
        <taxon>Triticeae</taxon>
        <taxon>Triticinae</taxon>
        <taxon>Triticum</taxon>
    </lineage>
</organism>
<feature type="compositionally biased region" description="Low complexity" evidence="1">
    <location>
        <begin position="66"/>
        <end position="90"/>
    </location>
</feature>
<evidence type="ECO:0000313" key="3">
    <source>
        <dbReference type="Proteomes" id="UP000015106"/>
    </source>
</evidence>
<dbReference type="Proteomes" id="UP000015106">
    <property type="component" value="Chromosome 4"/>
</dbReference>